<evidence type="ECO:0000259" key="8">
    <source>
        <dbReference type="Pfam" id="PF07730"/>
    </source>
</evidence>
<keyword evidence="4 10" id="KW-0418">Kinase</keyword>
<dbReference type="InterPro" id="IPR056374">
    <property type="entry name" value="DesK/YvfT_N"/>
</dbReference>
<protein>
    <recommendedName>
        <fullName evidence="2">histidine kinase</fullName>
        <ecNumber evidence="2">2.7.13.3</ecNumber>
    </recommendedName>
</protein>
<dbReference type="CDD" id="cd16917">
    <property type="entry name" value="HATPase_UhpB-NarQ-NarX-like"/>
    <property type="match status" value="1"/>
</dbReference>
<feature type="transmembrane region" description="Helical" evidence="6">
    <location>
        <begin position="102"/>
        <end position="124"/>
    </location>
</feature>
<evidence type="ECO:0000256" key="1">
    <source>
        <dbReference type="ARBA" id="ARBA00000085"/>
    </source>
</evidence>
<evidence type="ECO:0000259" key="7">
    <source>
        <dbReference type="Pfam" id="PF02518"/>
    </source>
</evidence>
<evidence type="ECO:0000256" key="6">
    <source>
        <dbReference type="SAM" id="Phobius"/>
    </source>
</evidence>
<dbReference type="Gene3D" id="3.30.565.10">
    <property type="entry name" value="Histidine kinase-like ATPase, C-terminal domain"/>
    <property type="match status" value="1"/>
</dbReference>
<dbReference type="GO" id="GO:0016301">
    <property type="term" value="F:kinase activity"/>
    <property type="evidence" value="ECO:0007669"/>
    <property type="project" value="UniProtKB-KW"/>
</dbReference>
<dbReference type="Proteomes" id="UP001303532">
    <property type="component" value="Chromosome"/>
</dbReference>
<dbReference type="Pfam" id="PF07730">
    <property type="entry name" value="HisKA_3"/>
    <property type="match status" value="1"/>
</dbReference>
<feature type="domain" description="Histidine kinase/HSP90-like ATPase" evidence="7">
    <location>
        <begin position="281"/>
        <end position="368"/>
    </location>
</feature>
<accession>A0ABZ0KWA7</accession>
<dbReference type="InterPro" id="IPR036890">
    <property type="entry name" value="HATPase_C_sf"/>
</dbReference>
<feature type="transmembrane region" description="Helical" evidence="6">
    <location>
        <begin position="130"/>
        <end position="152"/>
    </location>
</feature>
<dbReference type="Pfam" id="PF02518">
    <property type="entry name" value="HATPase_c"/>
    <property type="match status" value="1"/>
</dbReference>
<feature type="domain" description="DesK/YvfT N-terminal" evidence="9">
    <location>
        <begin position="1"/>
        <end position="150"/>
    </location>
</feature>
<feature type="transmembrane region" description="Helical" evidence="6">
    <location>
        <begin position="76"/>
        <end position="95"/>
    </location>
</feature>
<keyword evidence="6" id="KW-0472">Membrane</keyword>
<evidence type="ECO:0000313" key="10">
    <source>
        <dbReference type="EMBL" id="WOV84168.1"/>
    </source>
</evidence>
<dbReference type="Pfam" id="PF23540">
    <property type="entry name" value="DesK_N"/>
    <property type="match status" value="1"/>
</dbReference>
<organism evidence="10 11">
    <name type="scientific">Sporosarcina jeotgali</name>
    <dbReference type="NCBI Taxonomy" id="3020056"/>
    <lineage>
        <taxon>Bacteria</taxon>
        <taxon>Bacillati</taxon>
        <taxon>Bacillota</taxon>
        <taxon>Bacilli</taxon>
        <taxon>Bacillales</taxon>
        <taxon>Caryophanaceae</taxon>
        <taxon>Sporosarcina</taxon>
    </lineage>
</organism>
<evidence type="ECO:0000256" key="5">
    <source>
        <dbReference type="ARBA" id="ARBA00023012"/>
    </source>
</evidence>
<gene>
    <name evidence="10" type="ORF">PGH26_15075</name>
</gene>
<evidence type="ECO:0000256" key="4">
    <source>
        <dbReference type="ARBA" id="ARBA00022777"/>
    </source>
</evidence>
<dbReference type="RefSeq" id="WP_323691825.1">
    <property type="nucleotide sequence ID" value="NZ_CP116341.1"/>
</dbReference>
<dbReference type="EC" id="2.7.13.3" evidence="2"/>
<sequence>MSSWYNLFPRNPWISTYIWVIFCVLPFFFIFRTSEPINIAIGIVMVFLFLLCYRYSFKSKSGLVYMWLAFEMALNIGLTLLFGYVYMSLFTAFFIGNIRRPVGFFIMYGIHIALTIGAIVAGFFIEIELFLPQVHFLILTLIGVVLLPFNLYNRNKQEKLEGQLVYAQERISELTVVAERQRIARDLHDTLGQKLSLIGLKSDLVGKLITRDPERAAKELQDIRQTASVALNEVRELVSNMKAVRLPEELARVQQVLRAAEIELTVEGETRYQQITPIVENVLSMCLKEAVTNVVKHSFASKCTITFHPVSENFSITVADNGIGLLEGTDALPGNGLNGMRERLDFVNGKLQIQKESDGGTAMTFIIPSILKNIVKE</sequence>
<keyword evidence="3" id="KW-0808">Transferase</keyword>
<feature type="domain" description="Signal transduction histidine kinase subgroup 3 dimerisation and phosphoacceptor" evidence="8">
    <location>
        <begin position="179"/>
        <end position="243"/>
    </location>
</feature>
<evidence type="ECO:0000256" key="2">
    <source>
        <dbReference type="ARBA" id="ARBA00012438"/>
    </source>
</evidence>
<keyword evidence="6" id="KW-1133">Transmembrane helix</keyword>
<dbReference type="SUPFAM" id="SSF55874">
    <property type="entry name" value="ATPase domain of HSP90 chaperone/DNA topoisomerase II/histidine kinase"/>
    <property type="match status" value="1"/>
</dbReference>
<dbReference type="PANTHER" id="PTHR24421">
    <property type="entry name" value="NITRATE/NITRITE SENSOR PROTEIN NARX-RELATED"/>
    <property type="match status" value="1"/>
</dbReference>
<keyword evidence="11" id="KW-1185">Reference proteome</keyword>
<dbReference type="Gene3D" id="1.20.5.1930">
    <property type="match status" value="1"/>
</dbReference>
<feature type="transmembrane region" description="Helical" evidence="6">
    <location>
        <begin position="12"/>
        <end position="30"/>
    </location>
</feature>
<dbReference type="InterPro" id="IPR050482">
    <property type="entry name" value="Sensor_HK_TwoCompSys"/>
</dbReference>
<dbReference type="EMBL" id="CP116341">
    <property type="protein sequence ID" value="WOV84168.1"/>
    <property type="molecule type" value="Genomic_DNA"/>
</dbReference>
<evidence type="ECO:0000259" key="9">
    <source>
        <dbReference type="Pfam" id="PF23540"/>
    </source>
</evidence>
<name>A0ABZ0KWA7_9BACL</name>
<proteinExistence type="predicted"/>
<keyword evidence="5" id="KW-0902">Two-component regulatory system</keyword>
<keyword evidence="6" id="KW-0812">Transmembrane</keyword>
<evidence type="ECO:0000256" key="3">
    <source>
        <dbReference type="ARBA" id="ARBA00022679"/>
    </source>
</evidence>
<dbReference type="InterPro" id="IPR011712">
    <property type="entry name" value="Sig_transdc_His_kin_sub3_dim/P"/>
</dbReference>
<feature type="transmembrane region" description="Helical" evidence="6">
    <location>
        <begin position="37"/>
        <end position="56"/>
    </location>
</feature>
<dbReference type="InterPro" id="IPR003594">
    <property type="entry name" value="HATPase_dom"/>
</dbReference>
<comment type="catalytic activity">
    <reaction evidence="1">
        <text>ATP + protein L-histidine = ADP + protein N-phospho-L-histidine.</text>
        <dbReference type="EC" id="2.7.13.3"/>
    </reaction>
</comment>
<reference evidence="10 11" key="1">
    <citation type="submission" date="2023-01" db="EMBL/GenBank/DDBJ databases">
        <title>Sporosarcina sp. nov., isolated from Korean tranditional fermented seafood 'Jeotgal'.</title>
        <authorList>
            <person name="Yang A.-I."/>
        </authorList>
    </citation>
    <scope>NUCLEOTIDE SEQUENCE [LARGE SCALE GENOMIC DNA]</scope>
    <source>
        <strain evidence="10 11">B2O-1</strain>
    </source>
</reference>
<dbReference type="PANTHER" id="PTHR24421:SF63">
    <property type="entry name" value="SENSOR HISTIDINE KINASE DESK"/>
    <property type="match status" value="1"/>
</dbReference>
<evidence type="ECO:0000313" key="11">
    <source>
        <dbReference type="Proteomes" id="UP001303532"/>
    </source>
</evidence>